<dbReference type="AlphaFoldDB" id="A0A4U5NUW0"/>
<dbReference type="EMBL" id="AZBU02000003">
    <property type="protein sequence ID" value="TKR87317.1"/>
    <property type="molecule type" value="Genomic_DNA"/>
</dbReference>
<evidence type="ECO:0000313" key="3">
    <source>
        <dbReference type="Proteomes" id="UP000298663"/>
    </source>
</evidence>
<proteinExistence type="predicted"/>
<protein>
    <submittedName>
        <fullName evidence="2">Uncharacterized protein</fullName>
    </submittedName>
</protein>
<accession>A0A4U5NUW0</accession>
<reference evidence="2 3" key="2">
    <citation type="journal article" date="2019" name="G3 (Bethesda)">
        <title>Hybrid Assembly of the Genome of the Entomopathogenic Nematode Steinernema carpocapsae Identifies the X-Chromosome.</title>
        <authorList>
            <person name="Serra L."/>
            <person name="Macchietto M."/>
            <person name="Macias-Munoz A."/>
            <person name="McGill C.J."/>
            <person name="Rodriguez I.M."/>
            <person name="Rodriguez B."/>
            <person name="Murad R."/>
            <person name="Mortazavi A."/>
        </authorList>
    </citation>
    <scope>NUCLEOTIDE SEQUENCE [LARGE SCALE GENOMIC DNA]</scope>
    <source>
        <strain evidence="2 3">ALL</strain>
    </source>
</reference>
<evidence type="ECO:0000313" key="2">
    <source>
        <dbReference type="EMBL" id="TKR87317.1"/>
    </source>
</evidence>
<sequence length="169" mass="19470">MEQKRSDETVSDKLLLQRGVKAGVQAMRNGYFEDAAKLQKTAKQMKKLSEDIAKFKEEVEDIKEKSRRARKRMEDTWTPPMSAENLPPRYENERCLFYGTTEVISTYSKASQSIAECLKVLQDVKLMSGRLEVQTLNGVKHLKRTIKSMEVAEEIIDDAMNSNYFDHTV</sequence>
<reference evidence="2 3" key="1">
    <citation type="journal article" date="2015" name="Genome Biol.">
        <title>Comparative genomics of Steinernema reveals deeply conserved gene regulatory networks.</title>
        <authorList>
            <person name="Dillman A.R."/>
            <person name="Macchietto M."/>
            <person name="Porter C.F."/>
            <person name="Rogers A."/>
            <person name="Williams B."/>
            <person name="Antoshechkin I."/>
            <person name="Lee M.M."/>
            <person name="Goodwin Z."/>
            <person name="Lu X."/>
            <person name="Lewis E.E."/>
            <person name="Goodrich-Blair H."/>
            <person name="Stock S.P."/>
            <person name="Adams B.J."/>
            <person name="Sternberg P.W."/>
            <person name="Mortazavi A."/>
        </authorList>
    </citation>
    <scope>NUCLEOTIDE SEQUENCE [LARGE SCALE GENOMIC DNA]</scope>
    <source>
        <strain evidence="2 3">ALL</strain>
    </source>
</reference>
<organism evidence="2 3">
    <name type="scientific">Steinernema carpocapsae</name>
    <name type="common">Entomopathogenic nematode</name>
    <dbReference type="NCBI Taxonomy" id="34508"/>
    <lineage>
        <taxon>Eukaryota</taxon>
        <taxon>Metazoa</taxon>
        <taxon>Ecdysozoa</taxon>
        <taxon>Nematoda</taxon>
        <taxon>Chromadorea</taxon>
        <taxon>Rhabditida</taxon>
        <taxon>Tylenchina</taxon>
        <taxon>Panagrolaimomorpha</taxon>
        <taxon>Strongyloidoidea</taxon>
        <taxon>Steinernematidae</taxon>
        <taxon>Steinernema</taxon>
    </lineage>
</organism>
<keyword evidence="3" id="KW-1185">Reference proteome</keyword>
<feature type="coiled-coil region" evidence="1">
    <location>
        <begin position="38"/>
        <end position="76"/>
    </location>
</feature>
<name>A0A4U5NUW0_STECR</name>
<evidence type="ECO:0000256" key="1">
    <source>
        <dbReference type="SAM" id="Coils"/>
    </source>
</evidence>
<comment type="caution">
    <text evidence="2">The sequence shown here is derived from an EMBL/GenBank/DDBJ whole genome shotgun (WGS) entry which is preliminary data.</text>
</comment>
<keyword evidence="1" id="KW-0175">Coiled coil</keyword>
<dbReference type="Proteomes" id="UP000298663">
    <property type="component" value="Unassembled WGS sequence"/>
</dbReference>
<gene>
    <name evidence="2" type="ORF">L596_011732</name>
</gene>